<keyword evidence="1" id="KW-0732">Signal</keyword>
<keyword evidence="3" id="KW-1185">Reference proteome</keyword>
<feature type="chain" id="PRO_5002681411" description="Lipoprotein" evidence="1">
    <location>
        <begin position="29"/>
        <end position="124"/>
    </location>
</feature>
<evidence type="ECO:0000313" key="3">
    <source>
        <dbReference type="Proteomes" id="UP000000245"/>
    </source>
</evidence>
<dbReference type="EMBL" id="CP000697">
    <property type="protein sequence ID" value="ABQ32162.1"/>
    <property type="molecule type" value="Genomic_DNA"/>
</dbReference>
<evidence type="ECO:0008006" key="4">
    <source>
        <dbReference type="Google" id="ProtNLM"/>
    </source>
</evidence>
<dbReference type="AlphaFoldDB" id="A5G2T0"/>
<reference evidence="2 3" key="1">
    <citation type="submission" date="2007-05" db="EMBL/GenBank/DDBJ databases">
        <title>Complete sequence of chromosome of Acidiphilium cryptum JF-5.</title>
        <authorList>
            <consortium name="US DOE Joint Genome Institute"/>
            <person name="Copeland A."/>
            <person name="Lucas S."/>
            <person name="Lapidus A."/>
            <person name="Barry K."/>
            <person name="Detter J.C."/>
            <person name="Glavina del Rio T."/>
            <person name="Hammon N."/>
            <person name="Israni S."/>
            <person name="Dalin E."/>
            <person name="Tice H."/>
            <person name="Pitluck S."/>
            <person name="Sims D."/>
            <person name="Brettin T."/>
            <person name="Bruce D."/>
            <person name="Han C."/>
            <person name="Schmutz J."/>
            <person name="Larimer F."/>
            <person name="Land M."/>
            <person name="Hauser L."/>
            <person name="Kyrpides N."/>
            <person name="Kim E."/>
            <person name="Magnuson T."/>
            <person name="Richardson P."/>
        </authorList>
    </citation>
    <scope>NUCLEOTIDE SEQUENCE [LARGE SCALE GENOMIC DNA]</scope>
    <source>
        <strain evidence="2 3">JF-5</strain>
    </source>
</reference>
<proteinExistence type="predicted"/>
<dbReference type="KEGG" id="acr:Acry_2972"/>
<evidence type="ECO:0000256" key="1">
    <source>
        <dbReference type="SAM" id="SignalP"/>
    </source>
</evidence>
<dbReference type="HOGENOM" id="CLU_2128024_0_0_5"/>
<sequence>MRVRNGWRLGLMALWSLGLAGCAGPHLARTMSAYVGKPESALVAALGVPASRTESGGITYDRYERTITYSVPGWVGGPLFVDQRPAIGGIPPAVPPQTYHNTCTVTFAIVGGVVRSYTAHGSVC</sequence>
<dbReference type="PROSITE" id="PS51257">
    <property type="entry name" value="PROKAR_LIPOPROTEIN"/>
    <property type="match status" value="1"/>
</dbReference>
<accession>A5G2T0</accession>
<dbReference type="Proteomes" id="UP000000245">
    <property type="component" value="Chromosome"/>
</dbReference>
<organism evidence="2 3">
    <name type="scientific">Acidiphilium cryptum (strain JF-5)</name>
    <dbReference type="NCBI Taxonomy" id="349163"/>
    <lineage>
        <taxon>Bacteria</taxon>
        <taxon>Pseudomonadati</taxon>
        <taxon>Pseudomonadota</taxon>
        <taxon>Alphaproteobacteria</taxon>
        <taxon>Acetobacterales</taxon>
        <taxon>Acidocellaceae</taxon>
        <taxon>Acidiphilium</taxon>
    </lineage>
</organism>
<evidence type="ECO:0000313" key="2">
    <source>
        <dbReference type="EMBL" id="ABQ32162.1"/>
    </source>
</evidence>
<protein>
    <recommendedName>
        <fullName evidence="4">Lipoprotein</fullName>
    </recommendedName>
</protein>
<dbReference type="RefSeq" id="WP_012040450.1">
    <property type="nucleotide sequence ID" value="NC_009484.1"/>
</dbReference>
<feature type="signal peptide" evidence="1">
    <location>
        <begin position="1"/>
        <end position="28"/>
    </location>
</feature>
<gene>
    <name evidence="2" type="ordered locus">Acry_2972</name>
</gene>
<name>A5G2T0_ACICJ</name>
<dbReference type="STRING" id="349163.Acry_2972"/>